<feature type="domain" description="Agenet" evidence="1">
    <location>
        <begin position="75"/>
        <end position="141"/>
    </location>
</feature>
<dbReference type="SMART" id="SM00743">
    <property type="entry name" value="Agenet"/>
    <property type="match status" value="2"/>
</dbReference>
<dbReference type="AlphaFoldDB" id="A0A2N9J4T4"/>
<reference evidence="2" key="1">
    <citation type="submission" date="2018-02" db="EMBL/GenBank/DDBJ databases">
        <authorList>
            <person name="Cohen D.B."/>
            <person name="Kent A.D."/>
        </authorList>
    </citation>
    <scope>NUCLEOTIDE SEQUENCE</scope>
</reference>
<dbReference type="PANTHER" id="PTHR31917">
    <property type="entry name" value="AGENET DOMAIN-CONTAINING PROTEIN-RELATED"/>
    <property type="match status" value="1"/>
</dbReference>
<evidence type="ECO:0000259" key="1">
    <source>
        <dbReference type="SMART" id="SM00743"/>
    </source>
</evidence>
<dbReference type="InterPro" id="IPR008395">
    <property type="entry name" value="Agenet-like_dom"/>
</dbReference>
<dbReference type="EMBL" id="OIVN01006366">
    <property type="protein sequence ID" value="SPD31540.1"/>
    <property type="molecule type" value="Genomic_DNA"/>
</dbReference>
<dbReference type="InterPro" id="IPR014002">
    <property type="entry name" value="Agenet_dom_plant"/>
</dbReference>
<sequence>MGFGIGERIEVCSKEEGFKGSFFAATVIAKPDKNSYYVRYKNLLENDGFTRLVEKVTKDEVRPVPPKINASSTLSRYCMFDEVDAFDQDGWWVGKIIEKVDEEDIEEEEDQEPMYYVYFSTYAQKIAYPISRLRAHLEWINGKWVSSKKFGY</sequence>
<feature type="domain" description="Agenet" evidence="1">
    <location>
        <begin position="1"/>
        <end position="69"/>
    </location>
</feature>
<gene>
    <name evidence="2" type="ORF">FSB_LOCUS59422</name>
</gene>
<accession>A0A2N9J4T4</accession>
<dbReference type="CDD" id="cd20405">
    <property type="entry name" value="Tudor_Agenet_AtDUF_rpt1_3"/>
    <property type="match status" value="1"/>
</dbReference>
<protein>
    <recommendedName>
        <fullName evidence="1">Agenet domain-containing protein</fullName>
    </recommendedName>
</protein>
<evidence type="ECO:0000313" key="2">
    <source>
        <dbReference type="EMBL" id="SPD31540.1"/>
    </source>
</evidence>
<organism evidence="2">
    <name type="scientific">Fagus sylvatica</name>
    <name type="common">Beechnut</name>
    <dbReference type="NCBI Taxonomy" id="28930"/>
    <lineage>
        <taxon>Eukaryota</taxon>
        <taxon>Viridiplantae</taxon>
        <taxon>Streptophyta</taxon>
        <taxon>Embryophyta</taxon>
        <taxon>Tracheophyta</taxon>
        <taxon>Spermatophyta</taxon>
        <taxon>Magnoliopsida</taxon>
        <taxon>eudicotyledons</taxon>
        <taxon>Gunneridae</taxon>
        <taxon>Pentapetalae</taxon>
        <taxon>rosids</taxon>
        <taxon>fabids</taxon>
        <taxon>Fagales</taxon>
        <taxon>Fagaceae</taxon>
        <taxon>Fagus</taxon>
    </lineage>
</organism>
<name>A0A2N9J4T4_FAGSY</name>
<dbReference type="PANTHER" id="PTHR31917:SF148">
    <property type="entry name" value="DUF724 DOMAIN-CONTAINING PROTEIN 2"/>
    <property type="match status" value="1"/>
</dbReference>
<dbReference type="Pfam" id="PF05641">
    <property type="entry name" value="Agenet"/>
    <property type="match status" value="1"/>
</dbReference>
<proteinExistence type="predicted"/>